<name>A0A1F6CMB6_9BACT</name>
<gene>
    <name evidence="1" type="ORF">A2704_05435</name>
</gene>
<comment type="caution">
    <text evidence="1">The sequence shown here is derived from an EMBL/GenBank/DDBJ whole genome shotgun (WGS) entry which is preliminary data.</text>
</comment>
<proteinExistence type="predicted"/>
<dbReference type="EMBL" id="MFKW01000052">
    <property type="protein sequence ID" value="OGG50356.1"/>
    <property type="molecule type" value="Genomic_DNA"/>
</dbReference>
<sequence length="150" mass="17140">MKTGLVIGGVVVVLLTGGTWWSQSLQNSDPEILSRSGLHWHPMLEIYVRGEKVEIPQNVGVGPQYVAKPTYDASMQMTAMHTHEDIPVIHLEFPGLVREKDIVLGNFFRIWGKDMRSFGDTMRMTVNGEENTEYENYVMHDGDKIELRYE</sequence>
<dbReference type="Proteomes" id="UP000176445">
    <property type="component" value="Unassembled WGS sequence"/>
</dbReference>
<reference evidence="1 2" key="1">
    <citation type="journal article" date="2016" name="Nat. Commun.">
        <title>Thousands of microbial genomes shed light on interconnected biogeochemical processes in an aquifer system.</title>
        <authorList>
            <person name="Anantharaman K."/>
            <person name="Brown C.T."/>
            <person name="Hug L.A."/>
            <person name="Sharon I."/>
            <person name="Castelle C.J."/>
            <person name="Probst A.J."/>
            <person name="Thomas B.C."/>
            <person name="Singh A."/>
            <person name="Wilkins M.J."/>
            <person name="Karaoz U."/>
            <person name="Brodie E.L."/>
            <person name="Williams K.H."/>
            <person name="Hubbard S.S."/>
            <person name="Banfield J.F."/>
        </authorList>
    </citation>
    <scope>NUCLEOTIDE SEQUENCE [LARGE SCALE GENOMIC DNA]</scope>
</reference>
<evidence type="ECO:0000313" key="1">
    <source>
        <dbReference type="EMBL" id="OGG50356.1"/>
    </source>
</evidence>
<dbReference type="AlphaFoldDB" id="A0A1F6CMB6"/>
<evidence type="ECO:0000313" key="2">
    <source>
        <dbReference type="Proteomes" id="UP000176445"/>
    </source>
</evidence>
<accession>A0A1F6CMB6</accession>
<organism evidence="1 2">
    <name type="scientific">Candidatus Kaiserbacteria bacterium RIFCSPHIGHO2_01_FULL_54_36b</name>
    <dbReference type="NCBI Taxonomy" id="1798483"/>
    <lineage>
        <taxon>Bacteria</taxon>
        <taxon>Candidatus Kaiseribacteriota</taxon>
    </lineage>
</organism>
<protein>
    <submittedName>
        <fullName evidence="1">Uncharacterized protein</fullName>
    </submittedName>
</protein>